<sequence length="146" mass="16459">MTRPLGILEEERPSFKKNEDGYVLVLVLVILALVMGTGVVLLTRMQVDLRDGIAYQEYQHCVFLGKSVAEECRWALATDPDYQGTDGLQSGEAGSTYRILVQKNSETQCGLIMECRYGRYQRYYTGIAEIDGNTGQINNFSLQLNY</sequence>
<name>A0A1H3CZV5_EUBBA</name>
<dbReference type="STRING" id="1528.SAMN04488579_10439"/>
<evidence type="ECO:0000313" key="2">
    <source>
        <dbReference type="EMBL" id="SDX59687.1"/>
    </source>
</evidence>
<dbReference type="OrthoDB" id="9759709at2"/>
<dbReference type="EMBL" id="FNOU01000004">
    <property type="protein sequence ID" value="SDX59687.1"/>
    <property type="molecule type" value="Genomic_DNA"/>
</dbReference>
<evidence type="ECO:0000313" key="3">
    <source>
        <dbReference type="Proteomes" id="UP000199652"/>
    </source>
</evidence>
<keyword evidence="3" id="KW-1185">Reference proteome</keyword>
<organism evidence="2 3">
    <name type="scientific">Eubacterium barkeri</name>
    <name type="common">Clostridium barkeri</name>
    <dbReference type="NCBI Taxonomy" id="1528"/>
    <lineage>
        <taxon>Bacteria</taxon>
        <taxon>Bacillati</taxon>
        <taxon>Bacillota</taxon>
        <taxon>Clostridia</taxon>
        <taxon>Eubacteriales</taxon>
        <taxon>Eubacteriaceae</taxon>
        <taxon>Eubacterium</taxon>
    </lineage>
</organism>
<keyword evidence="1" id="KW-0472">Membrane</keyword>
<dbReference type="RefSeq" id="WP_090243584.1">
    <property type="nucleotide sequence ID" value="NZ_FNOU01000004.1"/>
</dbReference>
<evidence type="ECO:0000256" key="1">
    <source>
        <dbReference type="SAM" id="Phobius"/>
    </source>
</evidence>
<proteinExistence type="predicted"/>
<dbReference type="AlphaFoldDB" id="A0A1H3CZV5"/>
<keyword evidence="1" id="KW-1133">Transmembrane helix</keyword>
<accession>A0A1H3CZV5</accession>
<dbReference type="Proteomes" id="UP000199652">
    <property type="component" value="Unassembled WGS sequence"/>
</dbReference>
<gene>
    <name evidence="2" type="ORF">SAMN04488579_10439</name>
</gene>
<keyword evidence="1" id="KW-0812">Transmembrane</keyword>
<protein>
    <submittedName>
        <fullName evidence="2">Uncharacterized protein</fullName>
    </submittedName>
</protein>
<feature type="transmembrane region" description="Helical" evidence="1">
    <location>
        <begin position="22"/>
        <end position="42"/>
    </location>
</feature>
<reference evidence="3" key="1">
    <citation type="submission" date="2016-10" db="EMBL/GenBank/DDBJ databases">
        <authorList>
            <person name="Varghese N."/>
            <person name="Submissions S."/>
        </authorList>
    </citation>
    <scope>NUCLEOTIDE SEQUENCE [LARGE SCALE GENOMIC DNA]</scope>
    <source>
        <strain evidence="3">VPI 5359</strain>
    </source>
</reference>